<accession>A0A9D9HN66</accession>
<reference evidence="2" key="1">
    <citation type="submission" date="2020-10" db="EMBL/GenBank/DDBJ databases">
        <authorList>
            <person name="Gilroy R."/>
        </authorList>
    </citation>
    <scope>NUCLEOTIDE SEQUENCE</scope>
    <source>
        <strain evidence="2">10532</strain>
    </source>
</reference>
<dbReference type="PROSITE" id="PS50005">
    <property type="entry name" value="TPR"/>
    <property type="match status" value="3"/>
</dbReference>
<keyword evidence="1" id="KW-0802">TPR repeat</keyword>
<comment type="caution">
    <text evidence="2">The sequence shown here is derived from an EMBL/GenBank/DDBJ whole genome shotgun (WGS) entry which is preliminary data.</text>
</comment>
<dbReference type="Pfam" id="PF14559">
    <property type="entry name" value="TPR_19"/>
    <property type="match status" value="2"/>
</dbReference>
<dbReference type="SMART" id="SM00028">
    <property type="entry name" value="TPR"/>
    <property type="match status" value="8"/>
</dbReference>
<dbReference type="InterPro" id="IPR019734">
    <property type="entry name" value="TPR_rpt"/>
</dbReference>
<proteinExistence type="predicted"/>
<name>A0A9D9HN66_9SPIR</name>
<dbReference type="Proteomes" id="UP000823638">
    <property type="component" value="Unassembled WGS sequence"/>
</dbReference>
<dbReference type="PANTHER" id="PTHR12558:SF13">
    <property type="entry name" value="CELL DIVISION CYCLE PROTEIN 27 HOMOLOG"/>
    <property type="match status" value="1"/>
</dbReference>
<dbReference type="Pfam" id="PF13181">
    <property type="entry name" value="TPR_8"/>
    <property type="match status" value="1"/>
</dbReference>
<gene>
    <name evidence="2" type="ORF">IAA81_01910</name>
</gene>
<protein>
    <submittedName>
        <fullName evidence="2">Tetratricopeptide repeat protein</fullName>
    </submittedName>
</protein>
<evidence type="ECO:0000313" key="2">
    <source>
        <dbReference type="EMBL" id="MBO8456966.1"/>
    </source>
</evidence>
<dbReference type="Gene3D" id="1.25.40.10">
    <property type="entry name" value="Tetratricopeptide repeat domain"/>
    <property type="match status" value="2"/>
</dbReference>
<evidence type="ECO:0000313" key="3">
    <source>
        <dbReference type="Proteomes" id="UP000823638"/>
    </source>
</evidence>
<feature type="repeat" description="TPR" evidence="1">
    <location>
        <begin position="103"/>
        <end position="136"/>
    </location>
</feature>
<feature type="repeat" description="TPR" evidence="1">
    <location>
        <begin position="273"/>
        <end position="306"/>
    </location>
</feature>
<organism evidence="2 3">
    <name type="scientific">Candidatus Gallitreponema excrementavium</name>
    <dbReference type="NCBI Taxonomy" id="2840840"/>
    <lineage>
        <taxon>Bacteria</taxon>
        <taxon>Pseudomonadati</taxon>
        <taxon>Spirochaetota</taxon>
        <taxon>Spirochaetia</taxon>
        <taxon>Spirochaetales</taxon>
        <taxon>Candidatus Gallitreponema</taxon>
    </lineage>
</organism>
<dbReference type="EMBL" id="JADIMM010000023">
    <property type="protein sequence ID" value="MBO8456966.1"/>
    <property type="molecule type" value="Genomic_DNA"/>
</dbReference>
<dbReference type="AlphaFoldDB" id="A0A9D9HN66"/>
<sequence>MKNKKKAVGMYSFPKKETCVLVFVLMIGTFLYSNPVDLFKEGQKFQSLGDYFSAMEKYTEAVIENPNYGSAWKALAQCSYNLDEYEMCLDYVSSAEKFMRGDPELSNLAAFSYIGLGNLDEAYSLFSTVLELYPNDPSARFGLAELDIAKGRIPSATDFYLDALKRSPENRKALLSLALVYGEMGNYDMAEEYIQKALQYHSQDPQVHFYSAWLQAKEGKLEEAEGRVRAALKIDPEYDEALELLSSLLYYSKRYSEVIPVTDKRITADRNCASAWYLKARALENLGQIEEAYEIYQSALYSLPGDQFIRTSAEMLITNNFTVEDDRRNEYAGYHFDRAKEFSSQHYLSNSIFEYRRALKLDPYDSDIRQAYAELLRTQGYNERYAGQLEFIINNGNPSVKVKDAYESYSSLLKRSLSASWGIDSVLLDKAHLSIGLYFLPGSLNGIHPDGEKLTTLFLSESMMHEGTCRIYAPDTPVNSFSEAFRDGRNNGVDYFGLVEFAESENSVKITVTLYVTRTGKIAGKFEVYRTGTDRFYSAVMRLTDSILKALPKRGVVLARSGKNVVVDLGRWDGVAVDSKFNVLGKNSVYVADEGLDFNFNEKNIKGTVTLTDLGEDISQGVFSRTGFYDTLETGDYVIPVQNEEAETGTQTGISAENQASASSLLDLLRDIAF</sequence>
<dbReference type="InterPro" id="IPR011990">
    <property type="entry name" value="TPR-like_helical_dom_sf"/>
</dbReference>
<dbReference type="SUPFAM" id="SSF48452">
    <property type="entry name" value="TPR-like"/>
    <property type="match status" value="1"/>
</dbReference>
<feature type="repeat" description="TPR" evidence="1">
    <location>
        <begin position="171"/>
        <end position="204"/>
    </location>
</feature>
<evidence type="ECO:0000256" key="1">
    <source>
        <dbReference type="PROSITE-ProRule" id="PRU00339"/>
    </source>
</evidence>
<reference evidence="2" key="2">
    <citation type="journal article" date="2021" name="PeerJ">
        <title>Extensive microbial diversity within the chicken gut microbiome revealed by metagenomics and culture.</title>
        <authorList>
            <person name="Gilroy R."/>
            <person name="Ravi A."/>
            <person name="Getino M."/>
            <person name="Pursley I."/>
            <person name="Horton D.L."/>
            <person name="Alikhan N.F."/>
            <person name="Baker D."/>
            <person name="Gharbi K."/>
            <person name="Hall N."/>
            <person name="Watson M."/>
            <person name="Adriaenssens E.M."/>
            <person name="Foster-Nyarko E."/>
            <person name="Jarju S."/>
            <person name="Secka A."/>
            <person name="Antonio M."/>
            <person name="Oren A."/>
            <person name="Chaudhuri R.R."/>
            <person name="La Ragione R."/>
            <person name="Hildebrand F."/>
            <person name="Pallen M.J."/>
        </authorList>
    </citation>
    <scope>NUCLEOTIDE SEQUENCE</scope>
    <source>
        <strain evidence="2">10532</strain>
    </source>
</reference>
<dbReference type="PANTHER" id="PTHR12558">
    <property type="entry name" value="CELL DIVISION CYCLE 16,23,27"/>
    <property type="match status" value="1"/>
</dbReference>